<keyword evidence="2" id="KW-1185">Reference proteome</keyword>
<dbReference type="RefSeq" id="WP_008696891.1">
    <property type="nucleotide sequence ID" value="NZ_ANOG01000428.1"/>
</dbReference>
<dbReference type="SUPFAM" id="SSF55961">
    <property type="entry name" value="Bet v1-like"/>
    <property type="match status" value="1"/>
</dbReference>
<name>M5RL88_9BACT</name>
<dbReference type="OrthoDB" id="197829at2"/>
<protein>
    <recommendedName>
        <fullName evidence="3">Polyketide cyclase/dehydrase</fullName>
    </recommendedName>
</protein>
<dbReference type="Gene3D" id="3.30.530.20">
    <property type="match status" value="1"/>
</dbReference>
<dbReference type="AlphaFoldDB" id="M5RL88"/>
<dbReference type="InterPro" id="IPR023393">
    <property type="entry name" value="START-like_dom_sf"/>
</dbReference>
<proteinExistence type="predicted"/>
<organism evidence="1 2">
    <name type="scientific">Rhodopirellula maiorica SM1</name>
    <dbReference type="NCBI Taxonomy" id="1265738"/>
    <lineage>
        <taxon>Bacteria</taxon>
        <taxon>Pseudomonadati</taxon>
        <taxon>Planctomycetota</taxon>
        <taxon>Planctomycetia</taxon>
        <taxon>Pirellulales</taxon>
        <taxon>Pirellulaceae</taxon>
        <taxon>Novipirellula</taxon>
    </lineage>
</organism>
<evidence type="ECO:0000313" key="2">
    <source>
        <dbReference type="Proteomes" id="UP000011991"/>
    </source>
</evidence>
<dbReference type="Proteomes" id="UP000011991">
    <property type="component" value="Unassembled WGS sequence"/>
</dbReference>
<gene>
    <name evidence="1" type="ORF">RMSM_02973</name>
</gene>
<reference evidence="1 2" key="1">
    <citation type="journal article" date="2013" name="Mar. Genomics">
        <title>Expression of sulfatases in Rhodopirellula baltica and the diversity of sulfatases in the genus Rhodopirellula.</title>
        <authorList>
            <person name="Wegner C.E."/>
            <person name="Richter-Heitmann T."/>
            <person name="Klindworth A."/>
            <person name="Klockow C."/>
            <person name="Richter M."/>
            <person name="Achstetter T."/>
            <person name="Glockner F.O."/>
            <person name="Harder J."/>
        </authorList>
    </citation>
    <scope>NUCLEOTIDE SEQUENCE [LARGE SCALE GENOMIC DNA]</scope>
    <source>
        <strain evidence="1 2">SM1</strain>
    </source>
</reference>
<sequence length="115" mass="12524">MPATSVAIEIHANSEEIFDLIHDYSRRLAWDPFLREALLLNGAQSARVGVASRCVARKAVGGLAMDTKLAMDTEYVSFTRPTVAAVSMTQGPIFIRRFAADSESARDEAVPKAKV</sequence>
<dbReference type="PATRIC" id="fig|1265738.3.peg.2967"/>
<dbReference type="EMBL" id="ANOG01000428">
    <property type="protein sequence ID" value="EMI20093.1"/>
    <property type="molecule type" value="Genomic_DNA"/>
</dbReference>
<comment type="caution">
    <text evidence="1">The sequence shown here is derived from an EMBL/GenBank/DDBJ whole genome shotgun (WGS) entry which is preliminary data.</text>
</comment>
<accession>M5RL88</accession>
<evidence type="ECO:0008006" key="3">
    <source>
        <dbReference type="Google" id="ProtNLM"/>
    </source>
</evidence>
<evidence type="ECO:0000313" key="1">
    <source>
        <dbReference type="EMBL" id="EMI20093.1"/>
    </source>
</evidence>